<feature type="compositionally biased region" description="Acidic residues" evidence="4">
    <location>
        <begin position="173"/>
        <end position="188"/>
    </location>
</feature>
<feature type="region of interest" description="Disordered" evidence="4">
    <location>
        <begin position="172"/>
        <end position="206"/>
    </location>
</feature>
<dbReference type="GO" id="GO:0030690">
    <property type="term" value="C:Noc1p-Noc2p complex"/>
    <property type="evidence" value="ECO:0007669"/>
    <property type="project" value="TreeGrafter"/>
</dbReference>
<dbReference type="GO" id="GO:0005654">
    <property type="term" value="C:nucleoplasm"/>
    <property type="evidence" value="ECO:0007669"/>
    <property type="project" value="TreeGrafter"/>
</dbReference>
<dbReference type="SUPFAM" id="SSF48371">
    <property type="entry name" value="ARM repeat"/>
    <property type="match status" value="1"/>
</dbReference>
<feature type="compositionally biased region" description="Basic residues" evidence="4">
    <location>
        <begin position="1"/>
        <end position="13"/>
    </location>
</feature>
<feature type="compositionally biased region" description="Acidic residues" evidence="4">
    <location>
        <begin position="65"/>
        <end position="74"/>
    </location>
</feature>
<feature type="compositionally biased region" description="Gly residues" evidence="4">
    <location>
        <begin position="92"/>
        <end position="104"/>
    </location>
</feature>
<evidence type="ECO:0000256" key="3">
    <source>
        <dbReference type="ARBA" id="ARBA00023242"/>
    </source>
</evidence>
<evidence type="ECO:0000256" key="4">
    <source>
        <dbReference type="SAM" id="MobiDB-lite"/>
    </source>
</evidence>
<feature type="compositionally biased region" description="Acidic residues" evidence="4">
    <location>
        <begin position="107"/>
        <end position="139"/>
    </location>
</feature>
<dbReference type="InParanoid" id="A0A316VD52"/>
<dbReference type="PANTHER" id="PTHR12687:SF4">
    <property type="entry name" value="NUCLEOLAR COMPLEX PROTEIN 2 HOMOLOG"/>
    <property type="match status" value="1"/>
</dbReference>
<gene>
    <name evidence="5" type="ORF">FA14DRAFT_145504</name>
</gene>
<dbReference type="GO" id="GO:0030691">
    <property type="term" value="C:Noc2p-Noc3p complex"/>
    <property type="evidence" value="ECO:0007669"/>
    <property type="project" value="TreeGrafter"/>
</dbReference>
<dbReference type="GO" id="GO:0005730">
    <property type="term" value="C:nucleolus"/>
    <property type="evidence" value="ECO:0007669"/>
    <property type="project" value="TreeGrafter"/>
</dbReference>
<feature type="compositionally biased region" description="Basic and acidic residues" evidence="4">
    <location>
        <begin position="189"/>
        <end position="204"/>
    </location>
</feature>
<evidence type="ECO:0000313" key="6">
    <source>
        <dbReference type="Proteomes" id="UP000245771"/>
    </source>
</evidence>
<dbReference type="OrthoDB" id="10266662at2759"/>
<name>A0A316VD52_9BASI</name>
<sequence length="743" mass="83804">MAKQAKRTKKFIKNKLDSSLKNRKENKKKSAQIERSKKNKEARTAFKGSSNGNHASEQDLTVEAGSDEDAEDVDEIAKPRKAGGRMTVDEFMGGGFKGLEGAGKGEAEDESDEDDEEEDYDSDDDDLEDVEDLSDEEDEGRDHAQDLAKLAERDPEFFKYLQENDQELLQFGGEEEGNDGSEDEEDVEMTDKKGKGKAVSESRSENVTSDMLKQWQKSILTTHSLRAFRKLLLAFRAAAHMGADDAANLAYSVNNAAVFNKLIMTTLKYVPVVLQHHIGYKQLPSGKYKLPSNSKKFAALQKSVQSFFLSLHRLLRTLPEHKLLYVCVDESAKMIPYILQNRRVARQHAKILLELWSTAEENVRIAAFLSLRKMAAAGDEALLELCLHGAYRGIVRGSKAMTVHSLANINLMKNSASELFSIDLNASYQQAFGFIRQLAIHLRACLKNKTQESYQAVYNWQYVHCIDFWSIVLATTCDKERVAEQGQASIMQPLIYPLVQAATGAIGLIPTSRYFPLRLHIVQSLLRLMQRTGTYIPLAPILLEMLDAPEFMPRKSKASTALPLQMDLLIRAPKSHLRTKVYADQLAEDLSFRLLEFLATLSRSIAFPELVIPILSALRRSIKTAKGQQNSNKNSRDQSKFVGTLRNLIEKIERHSDQIRSNRNGVEFAPRDQDQVAKFLSDHKQELPVEAALRLARKVRTDKEALLKQSQIEVSQDGEEEASEDEEMSDLEEDLELDEDEED</sequence>
<feature type="compositionally biased region" description="Basic and acidic residues" evidence="4">
    <location>
        <begin position="31"/>
        <end position="44"/>
    </location>
</feature>
<evidence type="ECO:0000313" key="5">
    <source>
        <dbReference type="EMBL" id="PWN35579.1"/>
    </source>
</evidence>
<dbReference type="Proteomes" id="UP000245771">
    <property type="component" value="Unassembled WGS sequence"/>
</dbReference>
<dbReference type="AlphaFoldDB" id="A0A316VD52"/>
<organism evidence="5 6">
    <name type="scientific">Meira miltonrushii</name>
    <dbReference type="NCBI Taxonomy" id="1280837"/>
    <lineage>
        <taxon>Eukaryota</taxon>
        <taxon>Fungi</taxon>
        <taxon>Dikarya</taxon>
        <taxon>Basidiomycota</taxon>
        <taxon>Ustilaginomycotina</taxon>
        <taxon>Exobasidiomycetes</taxon>
        <taxon>Exobasidiales</taxon>
        <taxon>Brachybasidiaceae</taxon>
        <taxon>Meira</taxon>
    </lineage>
</organism>
<evidence type="ECO:0000256" key="2">
    <source>
        <dbReference type="ARBA" id="ARBA00005907"/>
    </source>
</evidence>
<feature type="region of interest" description="Disordered" evidence="4">
    <location>
        <begin position="1"/>
        <end position="144"/>
    </location>
</feature>
<reference evidence="5 6" key="1">
    <citation type="journal article" date="2018" name="Mol. Biol. Evol.">
        <title>Broad Genomic Sampling Reveals a Smut Pathogenic Ancestry of the Fungal Clade Ustilaginomycotina.</title>
        <authorList>
            <person name="Kijpornyongpan T."/>
            <person name="Mondo S.J."/>
            <person name="Barry K."/>
            <person name="Sandor L."/>
            <person name="Lee J."/>
            <person name="Lipzen A."/>
            <person name="Pangilinan J."/>
            <person name="LaButti K."/>
            <person name="Hainaut M."/>
            <person name="Henrissat B."/>
            <person name="Grigoriev I.V."/>
            <person name="Spatafora J.W."/>
            <person name="Aime M.C."/>
        </authorList>
    </citation>
    <scope>NUCLEOTIDE SEQUENCE [LARGE SCALE GENOMIC DNA]</scope>
    <source>
        <strain evidence="5 6">MCA 3882</strain>
    </source>
</reference>
<evidence type="ECO:0000256" key="1">
    <source>
        <dbReference type="ARBA" id="ARBA00004123"/>
    </source>
</evidence>
<dbReference type="STRING" id="1280837.A0A316VD52"/>
<feature type="region of interest" description="Disordered" evidence="4">
    <location>
        <begin position="706"/>
        <end position="743"/>
    </location>
</feature>
<dbReference type="GO" id="GO:0042273">
    <property type="term" value="P:ribosomal large subunit biogenesis"/>
    <property type="evidence" value="ECO:0007669"/>
    <property type="project" value="TreeGrafter"/>
</dbReference>
<comment type="subcellular location">
    <subcellularLocation>
        <location evidence="1">Nucleus</location>
    </subcellularLocation>
</comment>
<proteinExistence type="inferred from homology"/>
<dbReference type="PANTHER" id="PTHR12687">
    <property type="entry name" value="NUCLEOLAR COMPLEX 2 AND RAD4-RELATED"/>
    <property type="match status" value="1"/>
</dbReference>
<feature type="compositionally biased region" description="Basic and acidic residues" evidence="4">
    <location>
        <begin position="14"/>
        <end position="23"/>
    </location>
</feature>
<dbReference type="GeneID" id="37019059"/>
<feature type="compositionally biased region" description="Polar residues" evidence="4">
    <location>
        <begin position="47"/>
        <end position="59"/>
    </location>
</feature>
<feature type="compositionally biased region" description="Acidic residues" evidence="4">
    <location>
        <begin position="716"/>
        <end position="743"/>
    </location>
</feature>
<dbReference type="FunCoup" id="A0A316VD52">
    <property type="interactions" value="452"/>
</dbReference>
<dbReference type="InterPro" id="IPR016024">
    <property type="entry name" value="ARM-type_fold"/>
</dbReference>
<dbReference type="EMBL" id="KZ819603">
    <property type="protein sequence ID" value="PWN35579.1"/>
    <property type="molecule type" value="Genomic_DNA"/>
</dbReference>
<dbReference type="InterPro" id="IPR005343">
    <property type="entry name" value="Noc2"/>
</dbReference>
<comment type="similarity">
    <text evidence="2">Belongs to the NOC2 family.</text>
</comment>
<dbReference type="RefSeq" id="XP_025355881.1">
    <property type="nucleotide sequence ID" value="XM_025497278.1"/>
</dbReference>
<keyword evidence="3" id="KW-0539">Nucleus</keyword>
<dbReference type="Pfam" id="PF03715">
    <property type="entry name" value="Noc2"/>
    <property type="match status" value="1"/>
</dbReference>
<keyword evidence="6" id="KW-1185">Reference proteome</keyword>
<accession>A0A316VD52</accession>
<protein>
    <submittedName>
        <fullName evidence="5">Nucleolar complex protein 2</fullName>
    </submittedName>
</protein>